<comment type="similarity">
    <text evidence="1">Belongs to the UPF0434 family.</text>
</comment>
<dbReference type="InterPro" id="IPR005651">
    <property type="entry name" value="Trm112-like"/>
</dbReference>
<accession>C7RBZ4</accession>
<dbReference type="FunFam" id="2.20.25.10:FF:000002">
    <property type="entry name" value="UPF0434 protein YcaR"/>
    <property type="match status" value="1"/>
</dbReference>
<dbReference type="Proteomes" id="UP000001231">
    <property type="component" value="Chromosome"/>
</dbReference>
<dbReference type="Pfam" id="PF03966">
    <property type="entry name" value="Trm112p"/>
    <property type="match status" value="1"/>
</dbReference>
<dbReference type="STRING" id="523791.Kkor_1373"/>
<dbReference type="RefSeq" id="WP_012801300.1">
    <property type="nucleotide sequence ID" value="NC_013166.1"/>
</dbReference>
<dbReference type="HAMAP" id="MF_01187">
    <property type="entry name" value="UPF0434"/>
    <property type="match status" value="1"/>
</dbReference>
<proteinExistence type="inferred from homology"/>
<dbReference type="SUPFAM" id="SSF158997">
    <property type="entry name" value="Trm112p-like"/>
    <property type="match status" value="1"/>
</dbReference>
<dbReference type="Gene3D" id="2.20.25.10">
    <property type="match status" value="1"/>
</dbReference>
<dbReference type="InParanoid" id="C7RBZ4"/>
<organism evidence="2 3">
    <name type="scientific">Kangiella koreensis (strain DSM 16069 / JCM 12317 / KCTC 12182 / SW-125)</name>
    <dbReference type="NCBI Taxonomy" id="523791"/>
    <lineage>
        <taxon>Bacteria</taxon>
        <taxon>Pseudomonadati</taxon>
        <taxon>Pseudomonadota</taxon>
        <taxon>Gammaproteobacteria</taxon>
        <taxon>Kangiellales</taxon>
        <taxon>Kangiellaceae</taxon>
        <taxon>Kangiella</taxon>
    </lineage>
</organism>
<dbReference type="PANTHER" id="PTHR33505">
    <property type="entry name" value="ZGC:162634"/>
    <property type="match status" value="1"/>
</dbReference>
<dbReference type="GO" id="GO:0005829">
    <property type="term" value="C:cytosol"/>
    <property type="evidence" value="ECO:0007669"/>
    <property type="project" value="TreeGrafter"/>
</dbReference>
<dbReference type="HOGENOM" id="CLU_155659_3_1_6"/>
<sequence length="61" mass="7022">MNHKLLDVLVCPVCKGDLVYKKDNNELICRFDKLAYPIRDDIPVMLEEEARTVSSEELDAL</sequence>
<dbReference type="EMBL" id="CP001707">
    <property type="protein sequence ID" value="ACV26786.1"/>
    <property type="molecule type" value="Genomic_DNA"/>
</dbReference>
<keyword evidence="3" id="KW-1185">Reference proteome</keyword>
<name>C7RBZ4_KANKD</name>
<reference evidence="2 3" key="1">
    <citation type="journal article" date="2009" name="Stand. Genomic Sci.">
        <title>Complete genome sequence of Kangiella koreensis type strain (SW-125).</title>
        <authorList>
            <person name="Han C."/>
            <person name="Sikorski J."/>
            <person name="Lapidus A."/>
            <person name="Nolan M."/>
            <person name="Glavina Del Rio T."/>
            <person name="Tice H."/>
            <person name="Cheng J.F."/>
            <person name="Lucas S."/>
            <person name="Chen F."/>
            <person name="Copeland A."/>
            <person name="Ivanova N."/>
            <person name="Mavromatis K."/>
            <person name="Ovchinnikova G."/>
            <person name="Pati A."/>
            <person name="Bruce D."/>
            <person name="Goodwin L."/>
            <person name="Pitluck S."/>
            <person name="Chen A."/>
            <person name="Palaniappan K."/>
            <person name="Land M."/>
            <person name="Hauser L."/>
            <person name="Chang Y.J."/>
            <person name="Jeffries C.D."/>
            <person name="Chain P."/>
            <person name="Saunders E."/>
            <person name="Brettin T."/>
            <person name="Goker M."/>
            <person name="Tindall B.J."/>
            <person name="Bristow J."/>
            <person name="Eisen J.A."/>
            <person name="Markowitz V."/>
            <person name="Hugenholtz P."/>
            <person name="Kyrpides N.C."/>
            <person name="Klenk H.P."/>
            <person name="Detter J.C."/>
        </authorList>
    </citation>
    <scope>NUCLEOTIDE SEQUENCE [LARGE SCALE GENOMIC DNA]</scope>
    <source>
        <strain evidence="3">DSM 16069 / KCTC 12182 / SW-125</strain>
    </source>
</reference>
<evidence type="ECO:0000256" key="1">
    <source>
        <dbReference type="HAMAP-Rule" id="MF_01187"/>
    </source>
</evidence>
<dbReference type="eggNOG" id="COG2835">
    <property type="taxonomic scope" value="Bacteria"/>
</dbReference>
<dbReference type="PANTHER" id="PTHR33505:SF4">
    <property type="entry name" value="PROTEIN PREY, MITOCHONDRIAL"/>
    <property type="match status" value="1"/>
</dbReference>
<dbReference type="OrthoDB" id="9812205at2"/>
<evidence type="ECO:0000313" key="3">
    <source>
        <dbReference type="Proteomes" id="UP000001231"/>
    </source>
</evidence>
<dbReference type="AlphaFoldDB" id="C7RBZ4"/>
<protein>
    <recommendedName>
        <fullName evidence="1">UPF0434 protein Kkor_1373</fullName>
    </recommendedName>
</protein>
<dbReference type="KEGG" id="kko:Kkor_1373"/>
<evidence type="ECO:0000313" key="2">
    <source>
        <dbReference type="EMBL" id="ACV26786.1"/>
    </source>
</evidence>
<dbReference type="FunCoup" id="C7RBZ4">
    <property type="interactions" value="176"/>
</dbReference>
<gene>
    <name evidence="2" type="ordered locus">Kkor_1373</name>
</gene>